<dbReference type="PANTHER" id="PTHR48100:SF1">
    <property type="entry name" value="HISTIDINE PHOSPHATASE FAMILY PROTEIN-RELATED"/>
    <property type="match status" value="1"/>
</dbReference>
<dbReference type="Gene3D" id="3.40.50.1240">
    <property type="entry name" value="Phosphoglycerate mutase-like"/>
    <property type="match status" value="1"/>
</dbReference>
<name>A0ABW4QE41_9BACL</name>
<dbReference type="InterPro" id="IPR029033">
    <property type="entry name" value="His_PPase_superfam"/>
</dbReference>
<gene>
    <name evidence="1" type="ORF">ACFSDB_02820</name>
</gene>
<reference evidence="2" key="1">
    <citation type="journal article" date="2019" name="Int. J. Syst. Evol. Microbiol.">
        <title>The Global Catalogue of Microorganisms (GCM) 10K type strain sequencing project: providing services to taxonomists for standard genome sequencing and annotation.</title>
        <authorList>
            <consortium name="The Broad Institute Genomics Platform"/>
            <consortium name="The Broad Institute Genome Sequencing Center for Infectious Disease"/>
            <person name="Wu L."/>
            <person name="Ma J."/>
        </authorList>
    </citation>
    <scope>NUCLEOTIDE SEQUENCE [LARGE SCALE GENOMIC DNA]</scope>
    <source>
        <strain evidence="2">CGMCC 1.15475</strain>
    </source>
</reference>
<dbReference type="CDD" id="cd07067">
    <property type="entry name" value="HP_PGM_like"/>
    <property type="match status" value="1"/>
</dbReference>
<accession>A0ABW4QE41</accession>
<evidence type="ECO:0000313" key="1">
    <source>
        <dbReference type="EMBL" id="MFD1861841.1"/>
    </source>
</evidence>
<dbReference type="Pfam" id="PF00300">
    <property type="entry name" value="His_Phos_1"/>
    <property type="match status" value="1"/>
</dbReference>
<dbReference type="EMBL" id="JBHUFW010000004">
    <property type="protein sequence ID" value="MFD1861841.1"/>
    <property type="molecule type" value="Genomic_DNA"/>
</dbReference>
<evidence type="ECO:0000313" key="2">
    <source>
        <dbReference type="Proteomes" id="UP001597273"/>
    </source>
</evidence>
<comment type="caution">
    <text evidence="1">The sequence shown here is derived from an EMBL/GenBank/DDBJ whole genome shotgun (WGS) entry which is preliminary data.</text>
</comment>
<keyword evidence="2" id="KW-1185">Reference proteome</keyword>
<dbReference type="Proteomes" id="UP001597273">
    <property type="component" value="Unassembled WGS sequence"/>
</dbReference>
<dbReference type="InterPro" id="IPR013078">
    <property type="entry name" value="His_Pase_superF_clade-1"/>
</dbReference>
<protein>
    <submittedName>
        <fullName evidence="1">Histidine phosphatase family protein</fullName>
    </submittedName>
</protein>
<dbReference type="PANTHER" id="PTHR48100">
    <property type="entry name" value="BROAD-SPECIFICITY PHOSPHATASE YOR283W-RELATED"/>
    <property type="match status" value="1"/>
</dbReference>
<proteinExistence type="predicted"/>
<dbReference type="SUPFAM" id="SSF53254">
    <property type="entry name" value="Phosphoglycerate mutase-like"/>
    <property type="match status" value="1"/>
</dbReference>
<sequence length="194" mass="22072">MDGHFILHLIRHAPTAGNKEKRYIGWTDEPVLPFEAAADFRKREVWGSDLARCRQTAEVLFPRAVYHANPGWRECHFGTWEQKTYEQLQHDPRYRSWIDDPTEIAPPEGESLRELAVRIDGAVRSLPEGNEFTVITHGGPIRWLAAQATGGAFRQQAALHGHCHSIVWQNRKAYEEGQRCISFSVAPLMANASM</sequence>
<organism evidence="1 2">
    <name type="scientific">Planococcus chinensis</name>
    <dbReference type="NCBI Taxonomy" id="272917"/>
    <lineage>
        <taxon>Bacteria</taxon>
        <taxon>Bacillati</taxon>
        <taxon>Bacillota</taxon>
        <taxon>Bacilli</taxon>
        <taxon>Bacillales</taxon>
        <taxon>Caryophanaceae</taxon>
        <taxon>Planococcus</taxon>
    </lineage>
</organism>
<dbReference type="InterPro" id="IPR050275">
    <property type="entry name" value="PGM_Phosphatase"/>
</dbReference>
<dbReference type="SMART" id="SM00855">
    <property type="entry name" value="PGAM"/>
    <property type="match status" value="1"/>
</dbReference>
<dbReference type="RefSeq" id="WP_204891097.1">
    <property type="nucleotide sequence ID" value="NZ_JBHUFW010000004.1"/>
</dbReference>